<organism evidence="2 3">
    <name type="scientific">Roseofilum halophilum BLCC-M91</name>
    <dbReference type="NCBI Taxonomy" id="3022259"/>
    <lineage>
        <taxon>Bacteria</taxon>
        <taxon>Bacillati</taxon>
        <taxon>Cyanobacteriota</taxon>
        <taxon>Cyanophyceae</taxon>
        <taxon>Desertifilales</taxon>
        <taxon>Desertifilaceae</taxon>
        <taxon>Roseofilum</taxon>
        <taxon>Roseofilum halophilum</taxon>
    </lineage>
</organism>
<dbReference type="InterPro" id="IPR041049">
    <property type="entry name" value="DUF5615"/>
</dbReference>
<gene>
    <name evidence="2" type="ORF">PJF56_19170</name>
</gene>
<keyword evidence="3" id="KW-1185">Reference proteome</keyword>
<reference evidence="2 3" key="1">
    <citation type="submission" date="2023-01" db="EMBL/GenBank/DDBJ databases">
        <title>Novel diversity within Roseofilum (Cyanobacteria; Desertifilaceae) from marine benthic mats with descriptions of four novel species.</title>
        <authorList>
            <person name="Wang Y."/>
            <person name="Berthold D.E."/>
            <person name="Hu J."/>
            <person name="Lefler F.W."/>
            <person name="Laughinghouse H.D. IV."/>
        </authorList>
    </citation>
    <scope>NUCLEOTIDE SEQUENCE [LARGE SCALE GENOMIC DNA]</scope>
    <source>
        <strain evidence="2 3">BLCC-M91</strain>
    </source>
</reference>
<accession>A0ABT7BP76</accession>
<sequence length="126" mass="14273">MPVLRQKETNVRLLTDENFNGAILRGLIRRLPELDIVRVQDVGLMNADDPDILEWAANEGRILLTHDVATITMYAYERVNQGLPMIGVVEVIATAPIGRIINDLELFILCSQPEDYENQVLFIPFP</sequence>
<protein>
    <submittedName>
        <fullName evidence="2">DUF5615 family PIN-like protein</fullName>
    </submittedName>
</protein>
<proteinExistence type="predicted"/>
<name>A0ABT7BP76_9CYAN</name>
<evidence type="ECO:0000259" key="1">
    <source>
        <dbReference type="Pfam" id="PF18480"/>
    </source>
</evidence>
<evidence type="ECO:0000313" key="2">
    <source>
        <dbReference type="EMBL" id="MDJ1180985.1"/>
    </source>
</evidence>
<dbReference type="Pfam" id="PF18480">
    <property type="entry name" value="DUF5615"/>
    <property type="match status" value="1"/>
</dbReference>
<dbReference type="Proteomes" id="UP001231370">
    <property type="component" value="Unassembled WGS sequence"/>
</dbReference>
<comment type="caution">
    <text evidence="2">The sequence shown here is derived from an EMBL/GenBank/DDBJ whole genome shotgun (WGS) entry which is preliminary data.</text>
</comment>
<feature type="domain" description="DUF5615" evidence="1">
    <location>
        <begin position="12"/>
        <end position="67"/>
    </location>
</feature>
<dbReference type="EMBL" id="JAQPOK010000148">
    <property type="protein sequence ID" value="MDJ1180985.1"/>
    <property type="molecule type" value="Genomic_DNA"/>
</dbReference>
<evidence type="ECO:0000313" key="3">
    <source>
        <dbReference type="Proteomes" id="UP001231370"/>
    </source>
</evidence>